<reference evidence="1 2" key="2">
    <citation type="journal article" date="2015" name="Stand. Genomic Sci.">
        <title>High quality draft genomic sequence of Flavobacterium enshiense DK69(T) and comparison among Flavobacterium genomes.</title>
        <authorList>
            <person name="Zeng Z."/>
            <person name="Chen C."/>
            <person name="Du H."/>
            <person name="Wang G."/>
            <person name="Li M."/>
        </authorList>
    </citation>
    <scope>NUCLEOTIDE SEQUENCE [LARGE SCALE GENOMIC DNA]</scope>
    <source>
        <strain evidence="1 2">DK69</strain>
    </source>
</reference>
<protein>
    <submittedName>
        <fullName evidence="1">Uncharacterized protein</fullName>
    </submittedName>
</protein>
<comment type="caution">
    <text evidence="1">The sequence shown here is derived from an EMBL/GenBank/DDBJ whole genome shotgun (WGS) entry which is preliminary data.</text>
</comment>
<accession>A0A0A2N734</accession>
<organism evidence="1 2">
    <name type="scientific">Flavobacterium enshiense DK69</name>
    <dbReference type="NCBI Taxonomy" id="1107311"/>
    <lineage>
        <taxon>Bacteria</taxon>
        <taxon>Pseudomonadati</taxon>
        <taxon>Bacteroidota</taxon>
        <taxon>Flavobacteriia</taxon>
        <taxon>Flavobacteriales</taxon>
        <taxon>Flavobacteriaceae</taxon>
        <taxon>Flavobacterium</taxon>
    </lineage>
</organism>
<dbReference type="STRING" id="1107311.Q767_08315"/>
<dbReference type="RefSeq" id="WP_035630322.1">
    <property type="nucleotide sequence ID" value="NZ_AVCS01000007.1"/>
</dbReference>
<dbReference type="eggNOG" id="ENOG5030YZH">
    <property type="taxonomic scope" value="Bacteria"/>
</dbReference>
<dbReference type="OrthoDB" id="1467685at2"/>
<evidence type="ECO:0000313" key="2">
    <source>
        <dbReference type="Proteomes" id="UP000030149"/>
    </source>
</evidence>
<reference evidence="2" key="1">
    <citation type="submission" date="2013-09" db="EMBL/GenBank/DDBJ databases">
        <authorList>
            <person name="Zeng Z."/>
            <person name="Chen C."/>
        </authorList>
    </citation>
    <scope>NUCLEOTIDE SEQUENCE [LARGE SCALE GENOMIC DNA]</scope>
    <source>
        <strain evidence="2">DK69</strain>
    </source>
</reference>
<proteinExistence type="predicted"/>
<name>A0A0A2N734_9FLAO</name>
<sequence>MKKLMLFILIAVSCNSCNLAKRSILGIDTSPEWLMGEELVKEFDKKKIPIENRFVLDTVSYRKSLIKYYSQELKTMDLSDANDSVYKSKLKKIVKDDSQPVQVRYFDSNYNQIFKVVNCYVDDPITMNWNVNNCFDAFPPKINIEDLNNDHKKLDFFLDHIYTIDGKKSTLETLPKADYYVIVFWNSFFKRPSRKLIKTLKEYENKHKGKSTYVMYVNNQNEQIWSKIDSTQKREILSQY</sequence>
<keyword evidence="2" id="KW-1185">Reference proteome</keyword>
<dbReference type="PATRIC" id="fig|1107311.5.peg.2857"/>
<dbReference type="EMBL" id="JRLZ01000005">
    <property type="protein sequence ID" value="KGO96245.1"/>
    <property type="molecule type" value="Genomic_DNA"/>
</dbReference>
<dbReference type="AlphaFoldDB" id="A0A0A2N734"/>
<evidence type="ECO:0000313" key="1">
    <source>
        <dbReference type="EMBL" id="KGO96245.1"/>
    </source>
</evidence>
<dbReference type="Proteomes" id="UP000030149">
    <property type="component" value="Unassembled WGS sequence"/>
</dbReference>
<gene>
    <name evidence="1" type="ORF">Q767_08315</name>
</gene>